<dbReference type="OrthoDB" id="1100107at2759"/>
<sequence length="85" mass="9921">KYKIANINVYLKPLIKELEELWRGILIVDVSLPKKRREAIVREILMWTMHDYSTLGDIFGCPHWATMYALLAAIIGDREARCFAK</sequence>
<accession>A0A9D4ZIH6</accession>
<dbReference type="EMBL" id="JABFUD020000009">
    <property type="protein sequence ID" value="KAI5075157.1"/>
    <property type="molecule type" value="Genomic_DNA"/>
</dbReference>
<evidence type="ECO:0000313" key="2">
    <source>
        <dbReference type="Proteomes" id="UP000886520"/>
    </source>
</evidence>
<feature type="non-terminal residue" evidence="1">
    <location>
        <position position="85"/>
    </location>
</feature>
<keyword evidence="2" id="KW-1185">Reference proteome</keyword>
<reference evidence="1" key="1">
    <citation type="submission" date="2021-01" db="EMBL/GenBank/DDBJ databases">
        <title>Adiantum capillus-veneris genome.</title>
        <authorList>
            <person name="Fang Y."/>
            <person name="Liao Q."/>
        </authorList>
    </citation>
    <scope>NUCLEOTIDE SEQUENCE</scope>
    <source>
        <strain evidence="1">H3</strain>
        <tissue evidence="1">Leaf</tissue>
    </source>
</reference>
<proteinExistence type="predicted"/>
<dbReference type="InterPro" id="IPR004242">
    <property type="entry name" value="Transposase_21"/>
</dbReference>
<feature type="non-terminal residue" evidence="1">
    <location>
        <position position="1"/>
    </location>
</feature>
<name>A0A9D4ZIH6_ADICA</name>
<comment type="caution">
    <text evidence="1">The sequence shown here is derived from an EMBL/GenBank/DDBJ whole genome shotgun (WGS) entry which is preliminary data.</text>
</comment>
<dbReference type="AlphaFoldDB" id="A0A9D4ZIH6"/>
<protein>
    <submittedName>
        <fullName evidence="1">Uncharacterized protein</fullName>
    </submittedName>
</protein>
<gene>
    <name evidence="1" type="ORF">GOP47_0009233</name>
</gene>
<evidence type="ECO:0000313" key="1">
    <source>
        <dbReference type="EMBL" id="KAI5075157.1"/>
    </source>
</evidence>
<dbReference type="Pfam" id="PF02992">
    <property type="entry name" value="Transposase_21"/>
    <property type="match status" value="1"/>
</dbReference>
<dbReference type="Proteomes" id="UP000886520">
    <property type="component" value="Chromosome 9"/>
</dbReference>
<organism evidence="1 2">
    <name type="scientific">Adiantum capillus-veneris</name>
    <name type="common">Maidenhair fern</name>
    <dbReference type="NCBI Taxonomy" id="13818"/>
    <lineage>
        <taxon>Eukaryota</taxon>
        <taxon>Viridiplantae</taxon>
        <taxon>Streptophyta</taxon>
        <taxon>Embryophyta</taxon>
        <taxon>Tracheophyta</taxon>
        <taxon>Polypodiopsida</taxon>
        <taxon>Polypodiidae</taxon>
        <taxon>Polypodiales</taxon>
        <taxon>Pteridineae</taxon>
        <taxon>Pteridaceae</taxon>
        <taxon>Vittarioideae</taxon>
        <taxon>Adiantum</taxon>
    </lineage>
</organism>